<comment type="catalytic activity">
    <reaction evidence="18">
        <text>L-seryl-[protein] + ATP = O-phospho-L-seryl-[protein] + ADP + H(+)</text>
        <dbReference type="Rhea" id="RHEA:17989"/>
        <dbReference type="Rhea" id="RHEA-COMP:9863"/>
        <dbReference type="Rhea" id="RHEA-COMP:11604"/>
        <dbReference type="ChEBI" id="CHEBI:15378"/>
        <dbReference type="ChEBI" id="CHEBI:29999"/>
        <dbReference type="ChEBI" id="CHEBI:30616"/>
        <dbReference type="ChEBI" id="CHEBI:83421"/>
        <dbReference type="ChEBI" id="CHEBI:456216"/>
        <dbReference type="EC" id="2.7.11.1"/>
    </reaction>
</comment>
<dbReference type="FunFam" id="1.10.8.60:FF:000015">
    <property type="entry name" value="vacuolar protein sorting-associated protein 4A"/>
    <property type="match status" value="1"/>
</dbReference>
<dbReference type="AlphaFoldDB" id="A0A4Y9YKA0"/>
<dbReference type="Pfam" id="PF00004">
    <property type="entry name" value="AAA"/>
    <property type="match status" value="1"/>
</dbReference>
<dbReference type="Pfam" id="PF00069">
    <property type="entry name" value="Pkinase"/>
    <property type="match status" value="1"/>
</dbReference>
<dbReference type="GO" id="GO:0007033">
    <property type="term" value="P:vacuole organization"/>
    <property type="evidence" value="ECO:0007669"/>
    <property type="project" value="TreeGrafter"/>
</dbReference>
<dbReference type="InterPro" id="IPR007330">
    <property type="entry name" value="MIT_dom"/>
</dbReference>
<dbReference type="SUPFAM" id="SSF116846">
    <property type="entry name" value="MIT domain"/>
    <property type="match status" value="1"/>
</dbReference>
<dbReference type="InterPro" id="IPR041569">
    <property type="entry name" value="AAA_lid_3"/>
</dbReference>
<dbReference type="EC" id="3.6.4.6" evidence="4"/>
<dbReference type="InterPro" id="IPR050304">
    <property type="entry name" value="MT-severing_AAA_ATPase"/>
</dbReference>
<evidence type="ECO:0000256" key="7">
    <source>
        <dbReference type="ARBA" id="ARBA00022527"/>
    </source>
</evidence>
<feature type="domain" description="Protein kinase" evidence="24">
    <location>
        <begin position="303"/>
        <end position="572"/>
    </location>
</feature>
<dbReference type="GO" id="GO:0015031">
    <property type="term" value="P:protein transport"/>
    <property type="evidence" value="ECO:0007669"/>
    <property type="project" value="UniProtKB-KW"/>
</dbReference>
<dbReference type="PROSITE" id="PS50011">
    <property type="entry name" value="PROTEIN_KINASE_DOM"/>
    <property type="match status" value="1"/>
</dbReference>
<dbReference type="Gene3D" id="3.30.200.20">
    <property type="entry name" value="Phosphorylase Kinase, domain 1"/>
    <property type="match status" value="1"/>
</dbReference>
<comment type="subcellular location">
    <subcellularLocation>
        <location evidence="1">Endosome membrane</location>
        <topology evidence="1">Peripheral membrane protein</topology>
    </subcellularLocation>
</comment>
<feature type="compositionally biased region" description="Polar residues" evidence="23">
    <location>
        <begin position="31"/>
        <end position="42"/>
    </location>
</feature>
<dbReference type="Gene3D" id="1.10.510.10">
    <property type="entry name" value="Transferase(Phosphotransferase) domain 1"/>
    <property type="match status" value="1"/>
</dbReference>
<evidence type="ECO:0000256" key="14">
    <source>
        <dbReference type="ARBA" id="ARBA00022927"/>
    </source>
</evidence>
<feature type="compositionally biased region" description="Polar residues" evidence="23">
    <location>
        <begin position="240"/>
        <end position="250"/>
    </location>
</feature>
<evidence type="ECO:0000256" key="17">
    <source>
        <dbReference type="ARBA" id="ARBA00047899"/>
    </source>
</evidence>
<dbReference type="GO" id="GO:0004674">
    <property type="term" value="F:protein serine/threonine kinase activity"/>
    <property type="evidence" value="ECO:0007669"/>
    <property type="project" value="UniProtKB-KW"/>
</dbReference>
<dbReference type="PANTHER" id="PTHR23074:SF83">
    <property type="entry name" value="VACUOLAR PROTEIN SORTING-ASSOCIATED PROTEIN 4A"/>
    <property type="match status" value="1"/>
</dbReference>
<protein>
    <recommendedName>
        <fullName evidence="5">Serine/threonine-protein kinase ULK3</fullName>
        <ecNumber evidence="3">2.7.11.1</ecNumber>
        <ecNumber evidence="4">3.6.4.6</ecNumber>
    </recommendedName>
    <alternativeName>
        <fullName evidence="20">Halotolerance protein 4</fullName>
    </alternativeName>
    <alternativeName>
        <fullName evidence="16">Unc-51-like kinase 3</fullName>
    </alternativeName>
</protein>
<dbReference type="GO" id="GO:0016887">
    <property type="term" value="F:ATP hydrolysis activity"/>
    <property type="evidence" value="ECO:0007669"/>
    <property type="project" value="InterPro"/>
</dbReference>
<keyword evidence="11" id="KW-0418">Kinase</keyword>
<dbReference type="Gene3D" id="1.20.58.80">
    <property type="entry name" value="Phosphotransferase system, lactose/cellobiose-type IIA subunit"/>
    <property type="match status" value="1"/>
</dbReference>
<dbReference type="Pfam" id="PF04212">
    <property type="entry name" value="MIT"/>
    <property type="match status" value="1"/>
</dbReference>
<dbReference type="CDD" id="cd02678">
    <property type="entry name" value="MIT_VPS4"/>
    <property type="match status" value="1"/>
</dbReference>
<keyword evidence="8" id="KW-0808">Transferase</keyword>
<feature type="compositionally biased region" description="Basic and acidic residues" evidence="23">
    <location>
        <begin position="278"/>
        <end position="289"/>
    </location>
</feature>
<dbReference type="InterPro" id="IPR015415">
    <property type="entry name" value="Spast_Vps4_C"/>
</dbReference>
<evidence type="ECO:0000256" key="1">
    <source>
        <dbReference type="ARBA" id="ARBA00004481"/>
    </source>
</evidence>
<feature type="region of interest" description="Disordered" evidence="23">
    <location>
        <begin position="648"/>
        <end position="677"/>
    </location>
</feature>
<organism evidence="25 26">
    <name type="scientific">Rhodofomes roseus</name>
    <dbReference type="NCBI Taxonomy" id="34475"/>
    <lineage>
        <taxon>Eukaryota</taxon>
        <taxon>Fungi</taxon>
        <taxon>Dikarya</taxon>
        <taxon>Basidiomycota</taxon>
        <taxon>Agaricomycotina</taxon>
        <taxon>Agaricomycetes</taxon>
        <taxon>Polyporales</taxon>
        <taxon>Rhodofomes</taxon>
    </lineage>
</organism>
<evidence type="ECO:0000256" key="13">
    <source>
        <dbReference type="ARBA" id="ARBA00022840"/>
    </source>
</evidence>
<dbReference type="CDD" id="cd13994">
    <property type="entry name" value="STKc_HAL4_like"/>
    <property type="match status" value="1"/>
</dbReference>
<comment type="caution">
    <text evidence="25">The sequence shown here is derived from an EMBL/GenBank/DDBJ whole genome shotgun (WGS) entry which is preliminary data.</text>
</comment>
<keyword evidence="7" id="KW-0723">Serine/threonine-protein kinase</keyword>
<dbReference type="SUPFAM" id="SSF56112">
    <property type="entry name" value="Protein kinase-like (PK-like)"/>
    <property type="match status" value="1"/>
</dbReference>
<keyword evidence="15" id="KW-0472">Membrane</keyword>
<dbReference type="GO" id="GO:0016197">
    <property type="term" value="P:endosomal transport"/>
    <property type="evidence" value="ECO:0007669"/>
    <property type="project" value="TreeGrafter"/>
</dbReference>
<dbReference type="InterPro" id="IPR003960">
    <property type="entry name" value="ATPase_AAA_CS"/>
</dbReference>
<dbReference type="FunFam" id="1.20.58.80:FF:000004">
    <property type="entry name" value="Vacuolar protein sorting-associated protein 4"/>
    <property type="match status" value="1"/>
</dbReference>
<evidence type="ECO:0000256" key="16">
    <source>
        <dbReference type="ARBA" id="ARBA00032242"/>
    </source>
</evidence>
<evidence type="ECO:0000256" key="18">
    <source>
        <dbReference type="ARBA" id="ARBA00048679"/>
    </source>
</evidence>
<evidence type="ECO:0000256" key="8">
    <source>
        <dbReference type="ARBA" id="ARBA00022679"/>
    </source>
</evidence>
<evidence type="ECO:0000256" key="9">
    <source>
        <dbReference type="ARBA" id="ARBA00022741"/>
    </source>
</evidence>
<feature type="region of interest" description="Disordered" evidence="23">
    <location>
        <begin position="1"/>
        <end position="292"/>
    </location>
</feature>
<dbReference type="Proteomes" id="UP000298390">
    <property type="component" value="Unassembled WGS sequence"/>
</dbReference>
<dbReference type="InterPro" id="IPR008271">
    <property type="entry name" value="Ser/Thr_kinase_AS"/>
</dbReference>
<keyword evidence="10" id="KW-0967">Endosome</keyword>
<dbReference type="STRING" id="34475.A0A4Y9YKA0"/>
<dbReference type="InterPro" id="IPR003959">
    <property type="entry name" value="ATPase_AAA_core"/>
</dbReference>
<evidence type="ECO:0000313" key="26">
    <source>
        <dbReference type="Proteomes" id="UP000298390"/>
    </source>
</evidence>
<name>A0A4Y9YKA0_9APHY</name>
<dbReference type="PANTHER" id="PTHR23074">
    <property type="entry name" value="AAA DOMAIN-CONTAINING"/>
    <property type="match status" value="1"/>
</dbReference>
<dbReference type="InterPro" id="IPR017441">
    <property type="entry name" value="Protein_kinase_ATP_BS"/>
</dbReference>
<keyword evidence="22" id="KW-0175">Coiled coil</keyword>
<reference evidence="25 26" key="1">
    <citation type="submission" date="2019-01" db="EMBL/GenBank/DDBJ databases">
        <title>Genome sequencing of the rare red list fungi Fomitopsis rosea.</title>
        <authorList>
            <person name="Buettner E."/>
            <person name="Kellner H."/>
        </authorList>
    </citation>
    <scope>NUCLEOTIDE SEQUENCE [LARGE SCALE GENOMIC DNA]</scope>
    <source>
        <strain evidence="25 26">DSM 105464</strain>
    </source>
</reference>
<evidence type="ECO:0000313" key="25">
    <source>
        <dbReference type="EMBL" id="TFY62390.1"/>
    </source>
</evidence>
<dbReference type="PROSITE" id="PS00108">
    <property type="entry name" value="PROTEIN_KINASE_ST"/>
    <property type="match status" value="1"/>
</dbReference>
<dbReference type="Gene3D" id="3.40.50.300">
    <property type="entry name" value="P-loop containing nucleotide triphosphate hydrolases"/>
    <property type="match status" value="1"/>
</dbReference>
<dbReference type="InterPro" id="IPR011009">
    <property type="entry name" value="Kinase-like_dom_sf"/>
</dbReference>
<dbReference type="GO" id="GO:0005524">
    <property type="term" value="F:ATP binding"/>
    <property type="evidence" value="ECO:0007669"/>
    <property type="project" value="UniProtKB-UniRule"/>
</dbReference>
<keyword evidence="12" id="KW-0378">Hydrolase</keyword>
<dbReference type="PROSITE" id="PS00107">
    <property type="entry name" value="PROTEIN_KINASE_ATP"/>
    <property type="match status" value="1"/>
</dbReference>
<dbReference type="SMART" id="SM00220">
    <property type="entry name" value="S_TKc"/>
    <property type="match status" value="1"/>
</dbReference>
<dbReference type="SMART" id="SM00382">
    <property type="entry name" value="AAA"/>
    <property type="match status" value="1"/>
</dbReference>
<evidence type="ECO:0000256" key="4">
    <source>
        <dbReference type="ARBA" id="ARBA00012674"/>
    </source>
</evidence>
<evidence type="ECO:0000256" key="2">
    <source>
        <dbReference type="ARBA" id="ARBA00006914"/>
    </source>
</evidence>
<dbReference type="SUPFAM" id="SSF52540">
    <property type="entry name" value="P-loop containing nucleoside triphosphate hydrolases"/>
    <property type="match status" value="1"/>
</dbReference>
<feature type="compositionally biased region" description="Basic and acidic residues" evidence="23">
    <location>
        <begin position="17"/>
        <end position="28"/>
    </location>
</feature>
<evidence type="ECO:0000256" key="10">
    <source>
        <dbReference type="ARBA" id="ARBA00022753"/>
    </source>
</evidence>
<keyword evidence="6" id="KW-0813">Transport</keyword>
<feature type="compositionally biased region" description="Low complexity" evidence="23">
    <location>
        <begin position="216"/>
        <end position="230"/>
    </location>
</feature>
<evidence type="ECO:0000259" key="24">
    <source>
        <dbReference type="PROSITE" id="PS50011"/>
    </source>
</evidence>
<evidence type="ECO:0000256" key="6">
    <source>
        <dbReference type="ARBA" id="ARBA00022448"/>
    </source>
</evidence>
<feature type="compositionally biased region" description="Low complexity" evidence="23">
    <location>
        <begin position="118"/>
        <end position="144"/>
    </location>
</feature>
<dbReference type="InterPro" id="IPR045253">
    <property type="entry name" value="VPS4_MIT"/>
</dbReference>
<evidence type="ECO:0000256" key="15">
    <source>
        <dbReference type="ARBA" id="ARBA00023136"/>
    </source>
</evidence>
<evidence type="ECO:0000256" key="19">
    <source>
        <dbReference type="ARBA" id="ARBA00048883"/>
    </source>
</evidence>
<dbReference type="FunFam" id="1.10.510.10:FF:000183">
    <property type="entry name" value="Serine/threonine-protein kinase hal4"/>
    <property type="match status" value="1"/>
</dbReference>
<feature type="compositionally biased region" description="Basic and acidic residues" evidence="23">
    <location>
        <begin position="204"/>
        <end position="215"/>
    </location>
</feature>
<dbReference type="PROSITE" id="PS00674">
    <property type="entry name" value="AAA"/>
    <property type="match status" value="1"/>
</dbReference>
<dbReference type="InterPro" id="IPR000719">
    <property type="entry name" value="Prot_kinase_dom"/>
</dbReference>
<gene>
    <name evidence="25" type="ORF">EVJ58_g3895</name>
</gene>
<dbReference type="InterPro" id="IPR003593">
    <property type="entry name" value="AAA+_ATPase"/>
</dbReference>
<evidence type="ECO:0000256" key="22">
    <source>
        <dbReference type="SAM" id="Coils"/>
    </source>
</evidence>
<feature type="compositionally biased region" description="Gly residues" evidence="23">
    <location>
        <begin position="656"/>
        <end position="666"/>
    </location>
</feature>
<dbReference type="Pfam" id="PF09336">
    <property type="entry name" value="Vps4_C"/>
    <property type="match status" value="1"/>
</dbReference>
<dbReference type="EC" id="2.7.11.1" evidence="3"/>
<feature type="coiled-coil region" evidence="22">
    <location>
        <begin position="572"/>
        <end position="604"/>
    </location>
</feature>
<evidence type="ECO:0000256" key="21">
    <source>
        <dbReference type="PROSITE-ProRule" id="PRU10141"/>
    </source>
</evidence>
<sequence length="1004" mass="110426">MVDATETAQAEGEGPDGSDKPPHGDLRASRPFTTTRIPSSPASPRANGTKPQRPPPKKAAPQATGGSPNGTNGHHVPLPPPDSYLYQKAPGRTRKDLEELYQSEKLALSSPPIKRDSSSTTGSMTPSSSDSLSASESESWSLPSTQPPSRAPSMSSGVSGGKLGPLQPLTKTPSQKEHSLSREQPPSTALRISPASSAGAPEIHSARTPEPESARTSRPQSKSTPSSKPSSKPPSRPASVHSQQSDSGQKFTLKDLNRLLGGPKLARKSSARSTASSKKSDSDHERKSTAGESTVSLLKKYGVCEKVAIGKGATSVVRLAHKWDRSEEKLYAVKEFRKRRKNETEKEYVKKLTAEFCISSTLHHVNIVETVDLVQDESQHWCEVMEFCPGGDLYAAIKRGGMSPSEVECCFKQILTGVQYLHSQGVAHRDIKPENLFFDTKGHLKIGDYGASTVYRLPWETTVHMSTGLCGSEPYIAPEQFLGKPYDARLVDIWACGVVYYCLHFQELPWTVAQPTDHLFAAYASACQTQSSCPPTINNLSPRACRPVIRKMLEPNPKLRALIDELVEHSWVQSIERAIEIVQRAIEEDTKQNYTEAYKQYQNALDYFMLALKYERNEKSKQLIRSKVAEYLARAEVLKEHLSQTQEKRAKKAIGVNGGSGGTGAGGKKKDDDDDVDPEVKKLRAGLAGAIITEKPNVKWDDVAGLEAAKESLKEAVILPIKFPHLFTGKRTPWRGILLYGPPGTGKSYLAKAVATEAKGTFFSVSSSDLVSKWQGDSERLVRQLFEMARENKPAIIFIDEVDSLAGSRNEQESEGSRRIKTEFLVQMNGVGHDDTGVLVLGATNIPWQLDNAIKRRFEKRIYIPLPGVEARRRMFQLHVGDTPCELSAKDYRLLAEKTEGYSGSDISVVVRDALMQPVRKVLSATHFKQAPSPTDPDVIKWTPCSPGDPEAVEKSWSDIESEELLEPPLKIADFLKSLDNVRQTVTADDIRKHDQWTMESGGC</sequence>
<dbReference type="GO" id="GO:0030003">
    <property type="term" value="P:intracellular monoatomic cation homeostasis"/>
    <property type="evidence" value="ECO:0007669"/>
    <property type="project" value="UniProtKB-ARBA"/>
</dbReference>
<keyword evidence="14" id="KW-0653">Protein transport</keyword>
<keyword evidence="9 21" id="KW-0547">Nucleotide-binding</keyword>
<proteinExistence type="inferred from homology"/>
<dbReference type="GO" id="GO:0045324">
    <property type="term" value="P:late endosome to vacuole transport"/>
    <property type="evidence" value="ECO:0007669"/>
    <property type="project" value="UniProtKB-ARBA"/>
</dbReference>
<dbReference type="SMART" id="SM00745">
    <property type="entry name" value="MIT"/>
    <property type="match status" value="1"/>
</dbReference>
<comment type="catalytic activity">
    <reaction evidence="17">
        <text>L-threonyl-[protein] + ATP = O-phospho-L-threonyl-[protein] + ADP + H(+)</text>
        <dbReference type="Rhea" id="RHEA:46608"/>
        <dbReference type="Rhea" id="RHEA-COMP:11060"/>
        <dbReference type="Rhea" id="RHEA-COMP:11605"/>
        <dbReference type="ChEBI" id="CHEBI:15378"/>
        <dbReference type="ChEBI" id="CHEBI:30013"/>
        <dbReference type="ChEBI" id="CHEBI:30616"/>
        <dbReference type="ChEBI" id="CHEBI:61977"/>
        <dbReference type="ChEBI" id="CHEBI:456216"/>
        <dbReference type="EC" id="2.7.11.1"/>
    </reaction>
</comment>
<evidence type="ECO:0000256" key="5">
    <source>
        <dbReference type="ARBA" id="ARBA00021644"/>
    </source>
</evidence>
<dbReference type="FunFam" id="3.40.50.300:FF:000043">
    <property type="entry name" value="Vacuolar protein sorting-associated protein 4"/>
    <property type="match status" value="1"/>
</dbReference>
<evidence type="ECO:0000256" key="23">
    <source>
        <dbReference type="SAM" id="MobiDB-lite"/>
    </source>
</evidence>
<keyword evidence="13 21" id="KW-0067">ATP-binding</keyword>
<dbReference type="Pfam" id="PF17862">
    <property type="entry name" value="AAA_lid_3"/>
    <property type="match status" value="1"/>
</dbReference>
<dbReference type="InterPro" id="IPR036181">
    <property type="entry name" value="MIT_dom_sf"/>
</dbReference>
<evidence type="ECO:0000256" key="11">
    <source>
        <dbReference type="ARBA" id="ARBA00022777"/>
    </source>
</evidence>
<feature type="binding site" evidence="21">
    <location>
        <position position="334"/>
    </location>
    <ligand>
        <name>ATP</name>
        <dbReference type="ChEBI" id="CHEBI:30616"/>
    </ligand>
</feature>
<dbReference type="InterPro" id="IPR027417">
    <property type="entry name" value="P-loop_NTPase"/>
</dbReference>
<dbReference type="Gene3D" id="1.10.8.60">
    <property type="match status" value="1"/>
</dbReference>
<accession>A0A4Y9YKA0</accession>
<dbReference type="GO" id="GO:0010008">
    <property type="term" value="C:endosome membrane"/>
    <property type="evidence" value="ECO:0007669"/>
    <property type="project" value="UniProtKB-SubCell"/>
</dbReference>
<evidence type="ECO:0000256" key="3">
    <source>
        <dbReference type="ARBA" id="ARBA00012513"/>
    </source>
</evidence>
<dbReference type="EMBL" id="SEKV01000168">
    <property type="protein sequence ID" value="TFY62390.1"/>
    <property type="molecule type" value="Genomic_DNA"/>
</dbReference>
<evidence type="ECO:0000256" key="12">
    <source>
        <dbReference type="ARBA" id="ARBA00022801"/>
    </source>
</evidence>
<evidence type="ECO:0000256" key="20">
    <source>
        <dbReference type="ARBA" id="ARBA00078109"/>
    </source>
</evidence>
<comment type="catalytic activity">
    <reaction evidence="19">
        <text>ATP + H2O = ADP + phosphate + H(+)</text>
        <dbReference type="Rhea" id="RHEA:13065"/>
        <dbReference type="ChEBI" id="CHEBI:15377"/>
        <dbReference type="ChEBI" id="CHEBI:15378"/>
        <dbReference type="ChEBI" id="CHEBI:30616"/>
        <dbReference type="ChEBI" id="CHEBI:43474"/>
        <dbReference type="ChEBI" id="CHEBI:456216"/>
        <dbReference type="EC" id="3.6.4.6"/>
    </reaction>
</comment>
<dbReference type="CDD" id="cd19521">
    <property type="entry name" value="RecA-like_VPS4"/>
    <property type="match status" value="1"/>
</dbReference>
<comment type="similarity">
    <text evidence="2">Belongs to the AAA ATPase family.</text>
</comment>